<feature type="region of interest" description="Disordered" evidence="2">
    <location>
        <begin position="248"/>
        <end position="316"/>
    </location>
</feature>
<dbReference type="Gene3D" id="1.10.4020.10">
    <property type="entry name" value="DNA breaking-rejoining enzymes"/>
    <property type="match status" value="1"/>
</dbReference>
<dbReference type="EMBL" id="GIFC01017369">
    <property type="protein sequence ID" value="MXU99452.1"/>
    <property type="molecule type" value="Transcribed_RNA"/>
</dbReference>
<evidence type="ECO:0000259" key="3">
    <source>
        <dbReference type="PROSITE" id="PS50158"/>
    </source>
</evidence>
<dbReference type="Pfam" id="PF02023">
    <property type="entry name" value="SCAN"/>
    <property type="match status" value="1"/>
</dbReference>
<dbReference type="GO" id="GO:0006353">
    <property type="term" value="P:DNA-templated transcription termination"/>
    <property type="evidence" value="ECO:0007669"/>
    <property type="project" value="InterPro"/>
</dbReference>
<proteinExistence type="predicted"/>
<dbReference type="SUPFAM" id="SSF47353">
    <property type="entry name" value="Retrovirus capsid dimerization domain-like"/>
    <property type="match status" value="1"/>
</dbReference>
<dbReference type="Gene3D" id="4.10.60.10">
    <property type="entry name" value="Zinc finger, CCHC-type"/>
    <property type="match status" value="1"/>
</dbReference>
<feature type="domain" description="CCHC-type" evidence="3">
    <location>
        <begin position="327"/>
        <end position="342"/>
    </location>
</feature>
<dbReference type="SMART" id="SM00343">
    <property type="entry name" value="ZnF_C2HC"/>
    <property type="match status" value="1"/>
</dbReference>
<keyword evidence="1" id="KW-0862">Zinc</keyword>
<keyword evidence="1" id="KW-0479">Metal-binding</keyword>
<evidence type="ECO:0000256" key="1">
    <source>
        <dbReference type="PROSITE-ProRule" id="PRU00047"/>
    </source>
</evidence>
<dbReference type="PANTHER" id="PTHR46888">
    <property type="entry name" value="ZINC KNUCKLE DOMAINCONTAINING PROTEIN-RELATED"/>
    <property type="match status" value="1"/>
</dbReference>
<feature type="compositionally biased region" description="Basic and acidic residues" evidence="2">
    <location>
        <begin position="248"/>
        <end position="267"/>
    </location>
</feature>
<dbReference type="PROSITE" id="PS50158">
    <property type="entry name" value="ZF_CCHC"/>
    <property type="match status" value="1"/>
</dbReference>
<protein>
    <submittedName>
        <fullName evidence="5">Putative tick transposon</fullName>
    </submittedName>
</protein>
<dbReference type="PROSITE" id="PS50804">
    <property type="entry name" value="SCAN_BOX"/>
    <property type="match status" value="1"/>
</dbReference>
<evidence type="ECO:0000259" key="4">
    <source>
        <dbReference type="PROSITE" id="PS50804"/>
    </source>
</evidence>
<dbReference type="InterPro" id="IPR003309">
    <property type="entry name" value="SCAN_dom"/>
</dbReference>
<dbReference type="SMART" id="SM00959">
    <property type="entry name" value="Rho_N"/>
    <property type="match status" value="1"/>
</dbReference>
<dbReference type="GO" id="GO:0008270">
    <property type="term" value="F:zinc ion binding"/>
    <property type="evidence" value="ECO:0007669"/>
    <property type="project" value="UniProtKB-KW"/>
</dbReference>
<feature type="domain" description="SCAN box" evidence="4">
    <location>
        <begin position="176"/>
        <end position="240"/>
    </location>
</feature>
<dbReference type="InterPro" id="IPR036875">
    <property type="entry name" value="Znf_CCHC_sf"/>
</dbReference>
<feature type="compositionally biased region" description="Basic and acidic residues" evidence="2">
    <location>
        <begin position="276"/>
        <end position="294"/>
    </location>
</feature>
<accession>A0A6B0VBN8</accession>
<dbReference type="SUPFAM" id="SSF57756">
    <property type="entry name" value="Retrovirus zinc finger-like domains"/>
    <property type="match status" value="1"/>
</dbReference>
<reference evidence="5" key="1">
    <citation type="submission" date="2019-12" db="EMBL/GenBank/DDBJ databases">
        <title>An insight into the sialome of adult female Ixodes ricinus ticks feeding for 6 days.</title>
        <authorList>
            <person name="Perner J."/>
            <person name="Ribeiro J.M.C."/>
        </authorList>
    </citation>
    <scope>NUCLEOTIDE SEQUENCE</scope>
    <source>
        <strain evidence="5">Semi-engorged</strain>
        <tissue evidence="5">Salivary glands</tissue>
    </source>
</reference>
<dbReference type="InterPro" id="IPR001878">
    <property type="entry name" value="Znf_CCHC"/>
</dbReference>
<keyword evidence="1" id="KW-0863">Zinc-finger</keyword>
<evidence type="ECO:0000313" key="5">
    <source>
        <dbReference type="EMBL" id="MXU99452.1"/>
    </source>
</evidence>
<feature type="compositionally biased region" description="Basic and acidic residues" evidence="2">
    <location>
        <begin position="300"/>
        <end position="316"/>
    </location>
</feature>
<sequence length="444" mass="50328">MEFERLLKSELLGLCDELGVETSSSMKKSEIINAIRKEDLPEDEIDRMWAKLKAEKEEEATRATLELEKLRLEVELRKTTVGSGHQVAGRHDLYDMTKLIQTYKVEQDMGLYLVNFERACEKARFAQDSWPRRLLSVLPCEAAEVIARLSADDADDYAKVKSSLLKRYRLSAEAFRQKFRSATKRSDASYAEFAYELRCYLIEWMKGADSYESKEKMLETIALEQFYKTLPESMRTWVQDKTGVDSVHKAADLADEHSSRRGGKEGTGKPPEMGDSEERRKNWKRQEFRQKTGESKSSQKGKEGASGKEREDRDKKKAFEAKKPITCFNCHEAGHIAAGCRKPKVVFACASQCEENEELLGPYLYTLTVNGKSCRVLRDSGATIDVVHPDFVTEAHYNGKCSWIRSVIDEGSLCLPVADILISGPFGEVRTEAAVSDKPPPQYP</sequence>
<name>A0A6B0VBN8_IXORI</name>
<dbReference type="InterPro" id="IPR038269">
    <property type="entry name" value="SCAN_sf"/>
</dbReference>
<organism evidence="5">
    <name type="scientific">Ixodes ricinus</name>
    <name type="common">Common tick</name>
    <name type="synonym">Acarus ricinus</name>
    <dbReference type="NCBI Taxonomy" id="34613"/>
    <lineage>
        <taxon>Eukaryota</taxon>
        <taxon>Metazoa</taxon>
        <taxon>Ecdysozoa</taxon>
        <taxon>Arthropoda</taxon>
        <taxon>Chelicerata</taxon>
        <taxon>Arachnida</taxon>
        <taxon>Acari</taxon>
        <taxon>Parasitiformes</taxon>
        <taxon>Ixodida</taxon>
        <taxon>Ixodoidea</taxon>
        <taxon>Ixodidae</taxon>
        <taxon>Ixodinae</taxon>
        <taxon>Ixodes</taxon>
    </lineage>
</organism>
<dbReference type="InterPro" id="IPR011112">
    <property type="entry name" value="Rho-like_N"/>
</dbReference>
<dbReference type="GO" id="GO:0003676">
    <property type="term" value="F:nucleic acid binding"/>
    <property type="evidence" value="ECO:0007669"/>
    <property type="project" value="InterPro"/>
</dbReference>
<dbReference type="AlphaFoldDB" id="A0A6B0VBN8"/>
<evidence type="ECO:0000256" key="2">
    <source>
        <dbReference type="SAM" id="MobiDB-lite"/>
    </source>
</evidence>
<dbReference type="PANTHER" id="PTHR46888:SF11">
    <property type="entry name" value="SCAN BOX DOMAIN-CONTAINING PROTEIN"/>
    <property type="match status" value="1"/>
</dbReference>